<protein>
    <submittedName>
        <fullName evidence="1">Uncharacterized protein</fullName>
    </submittedName>
</protein>
<proteinExistence type="predicted"/>
<name>A0A5C6U913_9SPHN</name>
<evidence type="ECO:0000313" key="2">
    <source>
        <dbReference type="Proteomes" id="UP000321129"/>
    </source>
</evidence>
<gene>
    <name evidence="1" type="ORF">FSZ31_10255</name>
</gene>
<accession>A0A5C6U913</accession>
<keyword evidence="2" id="KW-1185">Reference proteome</keyword>
<comment type="caution">
    <text evidence="1">The sequence shown here is derived from an EMBL/GenBank/DDBJ whole genome shotgun (WGS) entry which is preliminary data.</text>
</comment>
<sequence>MTAPNPSSGERTEHPIRVPRYVTLPSRADGISRALKKSFGSLGDMPSDLGDLVERLKRINA</sequence>
<evidence type="ECO:0000313" key="1">
    <source>
        <dbReference type="EMBL" id="TXC68085.1"/>
    </source>
</evidence>
<dbReference type="RefSeq" id="WP_147123305.1">
    <property type="nucleotide sequence ID" value="NZ_VOPY01000003.1"/>
</dbReference>
<dbReference type="AlphaFoldDB" id="A0A5C6U913"/>
<dbReference type="EMBL" id="VOPY01000003">
    <property type="protein sequence ID" value="TXC68085.1"/>
    <property type="molecule type" value="Genomic_DNA"/>
</dbReference>
<organism evidence="1 2">
    <name type="scientific">Flavisphingopyxis soli</name>
    <dbReference type="NCBI Taxonomy" id="2601267"/>
    <lineage>
        <taxon>Bacteria</taxon>
        <taxon>Pseudomonadati</taxon>
        <taxon>Pseudomonadota</taxon>
        <taxon>Alphaproteobacteria</taxon>
        <taxon>Sphingomonadales</taxon>
        <taxon>Sphingopyxidaceae</taxon>
        <taxon>Flavisphingopyxis</taxon>
    </lineage>
</organism>
<reference evidence="1 2" key="1">
    <citation type="submission" date="2019-08" db="EMBL/GenBank/DDBJ databases">
        <title>Sphingorhabdus soil sp. nov., isolated from arctic soil.</title>
        <authorList>
            <person name="Liu Y."/>
        </authorList>
    </citation>
    <scope>NUCLEOTIDE SEQUENCE [LARGE SCALE GENOMIC DNA]</scope>
    <source>
        <strain evidence="1 2">D-2Q-5-6</strain>
    </source>
</reference>
<dbReference type="Proteomes" id="UP000321129">
    <property type="component" value="Unassembled WGS sequence"/>
</dbReference>